<proteinExistence type="predicted"/>
<evidence type="ECO:0000256" key="2">
    <source>
        <dbReference type="SAM" id="Phobius"/>
    </source>
</evidence>
<organism evidence="3 4">
    <name type="scientific">Micromonospora reichwaldensis</name>
    <dbReference type="NCBI Taxonomy" id="3075516"/>
    <lineage>
        <taxon>Bacteria</taxon>
        <taxon>Bacillati</taxon>
        <taxon>Actinomycetota</taxon>
        <taxon>Actinomycetes</taxon>
        <taxon>Micromonosporales</taxon>
        <taxon>Micromonosporaceae</taxon>
        <taxon>Micromonospora</taxon>
    </lineage>
</organism>
<feature type="transmembrane region" description="Helical" evidence="2">
    <location>
        <begin position="68"/>
        <end position="85"/>
    </location>
</feature>
<evidence type="ECO:0000313" key="3">
    <source>
        <dbReference type="EMBL" id="MDT0529280.1"/>
    </source>
</evidence>
<feature type="compositionally biased region" description="Polar residues" evidence="1">
    <location>
        <begin position="1"/>
        <end position="18"/>
    </location>
</feature>
<name>A0ABU2WUN8_9ACTN</name>
<protein>
    <submittedName>
        <fullName evidence="3">Uncharacterized protein</fullName>
    </submittedName>
</protein>
<dbReference type="EMBL" id="JAVRFL010000009">
    <property type="protein sequence ID" value="MDT0529280.1"/>
    <property type="molecule type" value="Genomic_DNA"/>
</dbReference>
<keyword evidence="2" id="KW-1133">Transmembrane helix</keyword>
<gene>
    <name evidence="3" type="ORF">RM555_09795</name>
</gene>
<accession>A0ABU2WUN8</accession>
<dbReference type="Proteomes" id="UP001180973">
    <property type="component" value="Unassembled WGS sequence"/>
</dbReference>
<reference evidence="3" key="1">
    <citation type="submission" date="2023-09" db="EMBL/GenBank/DDBJ databases">
        <title>30 novel species of actinomycetes from the DSMZ collection.</title>
        <authorList>
            <person name="Nouioui I."/>
        </authorList>
    </citation>
    <scope>NUCLEOTIDE SEQUENCE</scope>
    <source>
        <strain evidence="3">DSM 115977</strain>
    </source>
</reference>
<evidence type="ECO:0000313" key="4">
    <source>
        <dbReference type="Proteomes" id="UP001180973"/>
    </source>
</evidence>
<comment type="caution">
    <text evidence="3">The sequence shown here is derived from an EMBL/GenBank/DDBJ whole genome shotgun (WGS) entry which is preliminary data.</text>
</comment>
<feature type="transmembrane region" description="Helical" evidence="2">
    <location>
        <begin position="100"/>
        <end position="118"/>
    </location>
</feature>
<feature type="compositionally biased region" description="Basic and acidic residues" evidence="1">
    <location>
        <begin position="23"/>
        <end position="33"/>
    </location>
</feature>
<keyword evidence="2" id="KW-0812">Transmembrane</keyword>
<sequence length="134" mass="14863">MSTQAASTRPMNRPTQDAPNRAMQDRAMQDRAMQETPTRPMPMMHDGHREAMQAPGTETKPSLRTTEFWVYIAAVIGVLAASQLVGQNSTGVDIFRADNAWFMITLLTIGYLGSRGLAKAGSNWRSGEERKARH</sequence>
<evidence type="ECO:0000256" key="1">
    <source>
        <dbReference type="SAM" id="MobiDB-lite"/>
    </source>
</evidence>
<keyword evidence="2" id="KW-0472">Membrane</keyword>
<dbReference type="RefSeq" id="WP_151455875.1">
    <property type="nucleotide sequence ID" value="NZ_JAVRFL010000009.1"/>
</dbReference>
<feature type="region of interest" description="Disordered" evidence="1">
    <location>
        <begin position="1"/>
        <end position="60"/>
    </location>
</feature>
<keyword evidence="4" id="KW-1185">Reference proteome</keyword>